<name>A0ACC0VAB5_9HYPO</name>
<proteinExistence type="predicted"/>
<protein>
    <submittedName>
        <fullName evidence="1">Uncharacterized protein</fullName>
    </submittedName>
</protein>
<dbReference type="Proteomes" id="UP001163324">
    <property type="component" value="Chromosome 2"/>
</dbReference>
<reference evidence="1" key="1">
    <citation type="submission" date="2022-10" db="EMBL/GenBank/DDBJ databases">
        <title>Complete Genome of Trichothecium roseum strain YXFP-22015, a Plant Pathogen Isolated from Citrus.</title>
        <authorList>
            <person name="Wang Y."/>
            <person name="Zhu L."/>
        </authorList>
    </citation>
    <scope>NUCLEOTIDE SEQUENCE</scope>
    <source>
        <strain evidence="1">YXFP-22015</strain>
    </source>
</reference>
<gene>
    <name evidence="1" type="ORF">N3K66_002724</name>
</gene>
<accession>A0ACC0VAB5</accession>
<organism evidence="1 2">
    <name type="scientific">Trichothecium roseum</name>
    <dbReference type="NCBI Taxonomy" id="47278"/>
    <lineage>
        <taxon>Eukaryota</taxon>
        <taxon>Fungi</taxon>
        <taxon>Dikarya</taxon>
        <taxon>Ascomycota</taxon>
        <taxon>Pezizomycotina</taxon>
        <taxon>Sordariomycetes</taxon>
        <taxon>Hypocreomycetidae</taxon>
        <taxon>Hypocreales</taxon>
        <taxon>Hypocreales incertae sedis</taxon>
        <taxon>Trichothecium</taxon>
    </lineage>
</organism>
<evidence type="ECO:0000313" key="2">
    <source>
        <dbReference type="Proteomes" id="UP001163324"/>
    </source>
</evidence>
<dbReference type="EMBL" id="CM047941">
    <property type="protein sequence ID" value="KAI9903372.1"/>
    <property type="molecule type" value="Genomic_DNA"/>
</dbReference>
<keyword evidence="2" id="KW-1185">Reference proteome</keyword>
<comment type="caution">
    <text evidence="1">The sequence shown here is derived from an EMBL/GenBank/DDBJ whole genome shotgun (WGS) entry which is preliminary data.</text>
</comment>
<sequence>MEASPRPSDSSATMTGPDVEAQHHDNKIPYFRYLIDQAGVTPAVLHHEYEGRGTPESPYVVDFLPNDPYNPMEIARWRKWFITLVQAFATLSVSFSSSAYTGGVGSMRAEMGISNEVAILGVSLYVLGFAIGPLIWAPLSEIYGRQKLFFGSYLALTAFLGGAAGAPNITALLVLRFFAGAFGSSPLTNAGGVIADMFSAEERGSATGIFAMAPFLGPAVGPIAGGFLGQAAGWRWVEGMMCIFAGVLWIISSLTYPETYAPVLLGQRARKLAEQTGKSYISRIDAGRPVTSANQKLKVAMLRPWVLLFREPIVFITSVYMAIIYGTMYLCFAAFPIVFQLGRGWSPGIGGLPFVGMAVGITFATVGTILDNKRYARISAATGGNAPPEARLPPAILGSVLIPAGMFWFAWTNGPEIHWIVPIMGGAVFGAGIVLVFLSIMSYLVDAYIIYAASALAANSVLRSLFGAAFPLFTSYMYESLGNHWASSVPAFLALACAPFPFLFWKYGAAIRMKCRYASEAALVLQKMRGKHETAEQAEEEVLQEERDAAAAVAASGGVPAAVAAGVTVNEKDVRETSS</sequence>
<evidence type="ECO:0000313" key="1">
    <source>
        <dbReference type="EMBL" id="KAI9903372.1"/>
    </source>
</evidence>